<keyword evidence="2" id="KW-0503">Monooxygenase</keyword>
<feature type="domain" description="Luciferase-like" evidence="1">
    <location>
        <begin position="31"/>
        <end position="307"/>
    </location>
</feature>
<dbReference type="InterPro" id="IPR011251">
    <property type="entry name" value="Luciferase-like_dom"/>
</dbReference>
<evidence type="ECO:0000259" key="1">
    <source>
        <dbReference type="Pfam" id="PF00296"/>
    </source>
</evidence>
<dbReference type="Gene3D" id="3.20.20.30">
    <property type="entry name" value="Luciferase-like domain"/>
    <property type="match status" value="1"/>
</dbReference>
<dbReference type="NCBIfam" id="TIGR04027">
    <property type="entry name" value="LLM_KPN_01858"/>
    <property type="match status" value="1"/>
</dbReference>
<reference evidence="2" key="1">
    <citation type="submission" date="2023-11" db="EMBL/GenBank/DDBJ databases">
        <title>Identification and selenium tolerance of Delftia acidovorans R3-25.</title>
        <authorList>
            <person name="Zhang S."/>
            <person name="Liu Y."/>
            <person name="Guo Y."/>
        </authorList>
    </citation>
    <scope>NUCLEOTIDE SEQUENCE</scope>
    <source>
        <strain evidence="2">R3-25</strain>
    </source>
</reference>
<gene>
    <name evidence="2" type="ORF">SGN30_01790</name>
</gene>
<dbReference type="PANTHER" id="PTHR30137">
    <property type="entry name" value="LUCIFERASE-LIKE MONOOXYGENASE"/>
    <property type="match status" value="1"/>
</dbReference>
<organism evidence="2 3">
    <name type="scientific">Delftia acidovorans</name>
    <name type="common">Pseudomonas acidovorans</name>
    <name type="synonym">Comamonas acidovorans</name>
    <dbReference type="NCBI Taxonomy" id="80866"/>
    <lineage>
        <taxon>Bacteria</taxon>
        <taxon>Pseudomonadati</taxon>
        <taxon>Pseudomonadota</taxon>
        <taxon>Betaproteobacteria</taxon>
        <taxon>Burkholderiales</taxon>
        <taxon>Comamonadaceae</taxon>
        <taxon>Delftia</taxon>
    </lineage>
</organism>
<dbReference type="SUPFAM" id="SSF51679">
    <property type="entry name" value="Bacterial luciferase-like"/>
    <property type="match status" value="1"/>
</dbReference>
<dbReference type="Pfam" id="PF00296">
    <property type="entry name" value="Bac_luciferase"/>
    <property type="match status" value="1"/>
</dbReference>
<dbReference type="InterPro" id="IPR036661">
    <property type="entry name" value="Luciferase-like_sf"/>
</dbReference>
<accession>A0AAJ2QVA7</accession>
<dbReference type="GO" id="GO:0004497">
    <property type="term" value="F:monooxygenase activity"/>
    <property type="evidence" value="ECO:0007669"/>
    <property type="project" value="UniProtKB-KW"/>
</dbReference>
<name>A0AAJ2QVA7_DELAC</name>
<dbReference type="Proteomes" id="UP001287445">
    <property type="component" value="Unassembled WGS sequence"/>
</dbReference>
<dbReference type="GO" id="GO:0016705">
    <property type="term" value="F:oxidoreductase activity, acting on paired donors, with incorporation or reduction of molecular oxygen"/>
    <property type="evidence" value="ECO:0007669"/>
    <property type="project" value="InterPro"/>
</dbReference>
<dbReference type="InterPro" id="IPR024003">
    <property type="entry name" value="Luciferase-like_KPN01858"/>
</dbReference>
<sequence length="376" mass="39898">MSLTPPDTNRGHGSRSGPRLGFFSRLLDDAPAGERYRLVAEQIAHAEAQGFDSAWVAQHHFHESEGGLPSPFVFLAHVAARTRRIRIGTGVITLPLENALRVAEDAAVLDLLTGGRLEVGLGTGGTAESFEAFGVQGAERGAVFARNFGVLQDAWAGRALAGGVRLYPAAPQLLERVWQATFSAEGGARAGANGDGLMLSRTQPRPEGAPQATLSEIQNPIIDAYLARLPAGRAPRILGSRTLFVADRRDEALRWAEAGLRRVALRHAAQPSQWAARVDPQAPLADLIAAYDVHVGTPDEVIASLRADTALARVSDLVFQVHSIDPPHDAILRSIELTAAHVAPALGWRRADESTSTSTPAPSSLPAVRAGLLQAA</sequence>
<evidence type="ECO:0000313" key="2">
    <source>
        <dbReference type="EMBL" id="MDX4952145.1"/>
    </source>
</evidence>
<evidence type="ECO:0000313" key="3">
    <source>
        <dbReference type="Proteomes" id="UP001287445"/>
    </source>
</evidence>
<protein>
    <submittedName>
        <fullName evidence="2">FMN-dependent luciferase-like monooxygenase</fullName>
    </submittedName>
</protein>
<dbReference type="RefSeq" id="WP_319071232.1">
    <property type="nucleotide sequence ID" value="NZ_JAWWMZ010000001.1"/>
</dbReference>
<dbReference type="InterPro" id="IPR050766">
    <property type="entry name" value="Bact_Lucif_Oxidored"/>
</dbReference>
<dbReference type="PANTHER" id="PTHR30137:SF15">
    <property type="entry name" value="BLL6902 PROTEIN"/>
    <property type="match status" value="1"/>
</dbReference>
<proteinExistence type="predicted"/>
<dbReference type="GO" id="GO:0005829">
    <property type="term" value="C:cytosol"/>
    <property type="evidence" value="ECO:0007669"/>
    <property type="project" value="TreeGrafter"/>
</dbReference>
<dbReference type="AlphaFoldDB" id="A0AAJ2QVA7"/>
<keyword evidence="2" id="KW-0560">Oxidoreductase</keyword>
<dbReference type="EMBL" id="JAWWMZ010000001">
    <property type="protein sequence ID" value="MDX4952145.1"/>
    <property type="molecule type" value="Genomic_DNA"/>
</dbReference>
<comment type="caution">
    <text evidence="2">The sequence shown here is derived from an EMBL/GenBank/DDBJ whole genome shotgun (WGS) entry which is preliminary data.</text>
</comment>